<keyword evidence="6" id="KW-0406">Ion transport</keyword>
<organism evidence="10 11">
    <name type="scientific">Monilinia fructigena</name>
    <dbReference type="NCBI Taxonomy" id="38457"/>
    <lineage>
        <taxon>Eukaryota</taxon>
        <taxon>Fungi</taxon>
        <taxon>Dikarya</taxon>
        <taxon>Ascomycota</taxon>
        <taxon>Pezizomycotina</taxon>
        <taxon>Leotiomycetes</taxon>
        <taxon>Helotiales</taxon>
        <taxon>Sclerotiniaceae</taxon>
        <taxon>Monilinia</taxon>
    </lineage>
</organism>
<evidence type="ECO:0000256" key="5">
    <source>
        <dbReference type="ARBA" id="ARBA00023053"/>
    </source>
</evidence>
<dbReference type="InterPro" id="IPR018422">
    <property type="entry name" value="Cation/H_exchanger_CPA1"/>
</dbReference>
<comment type="subcellular location">
    <subcellularLocation>
        <location evidence="1">Membrane</location>
        <topology evidence="1">Multi-pass membrane protein</topology>
    </subcellularLocation>
</comment>
<dbReference type="GO" id="GO:0000329">
    <property type="term" value="C:fungal-type vacuole membrane"/>
    <property type="evidence" value="ECO:0007669"/>
    <property type="project" value="TreeGrafter"/>
</dbReference>
<comment type="caution">
    <text evidence="10">The sequence shown here is derived from an EMBL/GenBank/DDBJ whole genome shotgun (WGS) entry which is preliminary data.</text>
</comment>
<dbReference type="InterPro" id="IPR006153">
    <property type="entry name" value="Cation/H_exchanger_TM"/>
</dbReference>
<evidence type="ECO:0000256" key="1">
    <source>
        <dbReference type="ARBA" id="ARBA00004141"/>
    </source>
</evidence>
<keyword evidence="5" id="KW-0915">Sodium</keyword>
<keyword evidence="7" id="KW-0472">Membrane</keyword>
<dbReference type="OrthoDB" id="196264at2759"/>
<sequence length="130" mass="14315">MSAAIAGSVFELLRRQSEEEDPDALFTSYLLQIKKVEAVHETSISIFAGMTIGLILRVSAGNSIQSLVSFDDQIFFNLLLPPIILASGYELHQANFFRNIGTILTFAFAGNFHLSNCIRIGTLVIYKNSA</sequence>
<dbReference type="GO" id="GO:0005770">
    <property type="term" value="C:late endosome"/>
    <property type="evidence" value="ECO:0007669"/>
    <property type="project" value="TreeGrafter"/>
</dbReference>
<dbReference type="GO" id="GO:0007035">
    <property type="term" value="P:vacuolar acidification"/>
    <property type="evidence" value="ECO:0007669"/>
    <property type="project" value="TreeGrafter"/>
</dbReference>
<dbReference type="Proteomes" id="UP000249056">
    <property type="component" value="Unassembled WGS sequence"/>
</dbReference>
<keyword evidence="2" id="KW-0813">Transport</keyword>
<dbReference type="InterPro" id="IPR004709">
    <property type="entry name" value="NaH_exchanger"/>
</dbReference>
<dbReference type="GO" id="GO:0015386">
    <property type="term" value="F:potassium:proton antiporter activity"/>
    <property type="evidence" value="ECO:0007669"/>
    <property type="project" value="TreeGrafter"/>
</dbReference>
<dbReference type="PANTHER" id="PTHR10110">
    <property type="entry name" value="SODIUM/HYDROGEN EXCHANGER"/>
    <property type="match status" value="1"/>
</dbReference>
<keyword evidence="11" id="KW-1185">Reference proteome</keyword>
<keyword evidence="4" id="KW-1133">Transmembrane helix</keyword>
<keyword evidence="8" id="KW-0739">Sodium transport</keyword>
<dbReference type="PRINTS" id="PR01084">
    <property type="entry name" value="NAHEXCHNGR"/>
</dbReference>
<protein>
    <recommendedName>
        <fullName evidence="9">Cation/H+ exchanger transmembrane domain-containing protein</fullName>
    </recommendedName>
</protein>
<reference evidence="10 11" key="1">
    <citation type="submission" date="2018-06" db="EMBL/GenBank/DDBJ databases">
        <title>Genome Sequence of the Brown Rot Fungal Pathogen Monilinia fructigena.</title>
        <authorList>
            <person name="Landi L."/>
            <person name="De Miccolis Angelini R.M."/>
            <person name="Pollastro S."/>
            <person name="Abate D."/>
            <person name="Faretra F."/>
            <person name="Romanazzi G."/>
        </authorList>
    </citation>
    <scope>NUCLEOTIDE SEQUENCE [LARGE SCALE GENOMIC DNA]</scope>
    <source>
        <strain evidence="10 11">Mfrg269</strain>
    </source>
</reference>
<evidence type="ECO:0000259" key="9">
    <source>
        <dbReference type="Pfam" id="PF00999"/>
    </source>
</evidence>
<dbReference type="EMBL" id="QKRW01000044">
    <property type="protein sequence ID" value="RAL60075.1"/>
    <property type="molecule type" value="Genomic_DNA"/>
</dbReference>
<name>A0A395IIL6_9HELO</name>
<gene>
    <name evidence="10" type="ORF">DID88_000701</name>
</gene>
<dbReference type="Pfam" id="PF00999">
    <property type="entry name" value="Na_H_Exchanger"/>
    <property type="match status" value="1"/>
</dbReference>
<dbReference type="GO" id="GO:0015385">
    <property type="term" value="F:sodium:proton antiporter activity"/>
    <property type="evidence" value="ECO:0007669"/>
    <property type="project" value="InterPro"/>
</dbReference>
<evidence type="ECO:0000256" key="2">
    <source>
        <dbReference type="ARBA" id="ARBA00022448"/>
    </source>
</evidence>
<proteinExistence type="predicted"/>
<keyword evidence="3" id="KW-0812">Transmembrane</keyword>
<dbReference type="AlphaFoldDB" id="A0A395IIL6"/>
<dbReference type="GO" id="GO:0005769">
    <property type="term" value="C:early endosome"/>
    <property type="evidence" value="ECO:0007669"/>
    <property type="project" value="TreeGrafter"/>
</dbReference>
<evidence type="ECO:0000256" key="4">
    <source>
        <dbReference type="ARBA" id="ARBA00022989"/>
    </source>
</evidence>
<evidence type="ECO:0000256" key="7">
    <source>
        <dbReference type="ARBA" id="ARBA00023136"/>
    </source>
</evidence>
<accession>A0A395IIL6</accession>
<evidence type="ECO:0000256" key="8">
    <source>
        <dbReference type="ARBA" id="ARBA00023201"/>
    </source>
</evidence>
<evidence type="ECO:0000256" key="6">
    <source>
        <dbReference type="ARBA" id="ARBA00023065"/>
    </source>
</evidence>
<feature type="domain" description="Cation/H+ exchanger transmembrane" evidence="9">
    <location>
        <begin position="25"/>
        <end position="111"/>
    </location>
</feature>
<evidence type="ECO:0000313" key="11">
    <source>
        <dbReference type="Proteomes" id="UP000249056"/>
    </source>
</evidence>
<evidence type="ECO:0000256" key="3">
    <source>
        <dbReference type="ARBA" id="ARBA00022692"/>
    </source>
</evidence>
<dbReference type="PANTHER" id="PTHR10110:SF187">
    <property type="entry name" value="SODIUM_HYDROGEN EXCHANGER"/>
    <property type="match status" value="1"/>
</dbReference>
<evidence type="ECO:0000313" key="10">
    <source>
        <dbReference type="EMBL" id="RAL60075.1"/>
    </source>
</evidence>